<dbReference type="AlphaFoldDB" id="A0A8S9UWT2"/>
<organism evidence="1 3">
    <name type="scientific">Phytophthora infestans</name>
    <name type="common">Potato late blight agent</name>
    <name type="synonym">Botrytis infestans</name>
    <dbReference type="NCBI Taxonomy" id="4787"/>
    <lineage>
        <taxon>Eukaryota</taxon>
        <taxon>Sar</taxon>
        <taxon>Stramenopiles</taxon>
        <taxon>Oomycota</taxon>
        <taxon>Peronosporomycetes</taxon>
        <taxon>Peronosporales</taxon>
        <taxon>Peronosporaceae</taxon>
        <taxon>Phytophthora</taxon>
    </lineage>
</organism>
<evidence type="ECO:0000313" key="3">
    <source>
        <dbReference type="Proteomes" id="UP000704712"/>
    </source>
</evidence>
<dbReference type="EMBL" id="JAACNO010000795">
    <property type="protein sequence ID" value="KAF4144833.1"/>
    <property type="molecule type" value="Genomic_DNA"/>
</dbReference>
<proteinExistence type="predicted"/>
<evidence type="ECO:0000313" key="1">
    <source>
        <dbReference type="EMBL" id="KAF4144833.1"/>
    </source>
</evidence>
<name>A0A8S9UWT2_PHYIN</name>
<gene>
    <name evidence="1" type="ORF">GN958_ATG06001</name>
    <name evidence="2" type="ORF">GN958_ATG06002</name>
</gene>
<comment type="caution">
    <text evidence="1">The sequence shown here is derived from an EMBL/GenBank/DDBJ whole genome shotgun (WGS) entry which is preliminary data.</text>
</comment>
<dbReference type="EMBL" id="JAACNO010000795">
    <property type="protein sequence ID" value="KAF4144834.1"/>
    <property type="molecule type" value="Genomic_DNA"/>
</dbReference>
<reference evidence="1" key="1">
    <citation type="submission" date="2020-03" db="EMBL/GenBank/DDBJ databases">
        <title>Hybrid Assembly of Korean Phytophthora infestans isolates.</title>
        <authorList>
            <person name="Prokchorchik M."/>
            <person name="Lee Y."/>
            <person name="Seo J."/>
            <person name="Cho J.-H."/>
            <person name="Park Y.-E."/>
            <person name="Jang D.-C."/>
            <person name="Im J.-S."/>
            <person name="Choi J.-G."/>
            <person name="Park H.-J."/>
            <person name="Lee G.-B."/>
            <person name="Lee Y.-G."/>
            <person name="Hong S.-Y."/>
            <person name="Cho K."/>
            <person name="Sohn K.H."/>
        </authorList>
    </citation>
    <scope>NUCLEOTIDE SEQUENCE</scope>
    <source>
        <strain evidence="1">KR_2_A2</strain>
    </source>
</reference>
<evidence type="ECO:0000313" key="2">
    <source>
        <dbReference type="EMBL" id="KAF4144834.1"/>
    </source>
</evidence>
<dbReference type="Proteomes" id="UP000704712">
    <property type="component" value="Unassembled WGS sequence"/>
</dbReference>
<sequence length="62" mass="7223">MQRQMRRNHPPNEQVWRSAQVGQLVTPIVRMVGCSLQMGQTVSKPFEMGYMASYGSAYRRQY</sequence>
<accession>A0A8S9UWT2</accession>
<protein>
    <submittedName>
        <fullName evidence="1">Uncharacterized protein</fullName>
    </submittedName>
</protein>